<dbReference type="CDD" id="cd05819">
    <property type="entry name" value="NHL"/>
    <property type="match status" value="1"/>
</dbReference>
<feature type="chain" id="PRO_5036412109" description="NHL repeat containing protein-like protein" evidence="3">
    <location>
        <begin position="22"/>
        <end position="337"/>
    </location>
</feature>
<reference evidence="5" key="1">
    <citation type="submission" date="2021-02" db="EMBL/GenBank/DDBJ databases">
        <authorList>
            <person name="Nowell W R."/>
        </authorList>
    </citation>
    <scope>NUCLEOTIDE SEQUENCE</scope>
</reference>
<evidence type="ECO:0000313" key="4">
    <source>
        <dbReference type="EMBL" id="CAF0839588.1"/>
    </source>
</evidence>
<evidence type="ECO:0000313" key="6">
    <source>
        <dbReference type="Proteomes" id="UP000663828"/>
    </source>
</evidence>
<accession>A0A815PB92</accession>
<evidence type="ECO:0008006" key="8">
    <source>
        <dbReference type="Google" id="ProtNLM"/>
    </source>
</evidence>
<gene>
    <name evidence="5" type="ORF">EDS130_LOCUS39254</name>
    <name evidence="4" type="ORF">XAT740_LOCUS4895</name>
</gene>
<evidence type="ECO:0000256" key="2">
    <source>
        <dbReference type="PROSITE-ProRule" id="PRU00504"/>
    </source>
</evidence>
<dbReference type="OrthoDB" id="342730at2759"/>
<dbReference type="GO" id="GO:0008270">
    <property type="term" value="F:zinc ion binding"/>
    <property type="evidence" value="ECO:0007669"/>
    <property type="project" value="UniProtKB-KW"/>
</dbReference>
<comment type="caution">
    <text evidence="5">The sequence shown here is derived from an EMBL/GenBank/DDBJ whole genome shotgun (WGS) entry which is preliminary data.</text>
</comment>
<dbReference type="EMBL" id="CAJNOJ010000433">
    <property type="protein sequence ID" value="CAF1446698.1"/>
    <property type="molecule type" value="Genomic_DNA"/>
</dbReference>
<dbReference type="AlphaFoldDB" id="A0A815PB92"/>
<evidence type="ECO:0000256" key="1">
    <source>
        <dbReference type="ARBA" id="ARBA00022737"/>
    </source>
</evidence>
<protein>
    <recommendedName>
        <fullName evidence="8">NHL repeat containing protein-like protein</fullName>
    </recommendedName>
</protein>
<evidence type="ECO:0000313" key="7">
    <source>
        <dbReference type="Proteomes" id="UP000663852"/>
    </source>
</evidence>
<dbReference type="Proteomes" id="UP000663828">
    <property type="component" value="Unassembled WGS sequence"/>
</dbReference>
<dbReference type="PANTHER" id="PTHR24104:SF25">
    <property type="entry name" value="PROTEIN LIN-41"/>
    <property type="match status" value="1"/>
</dbReference>
<evidence type="ECO:0000313" key="5">
    <source>
        <dbReference type="EMBL" id="CAF1446698.1"/>
    </source>
</evidence>
<keyword evidence="6" id="KW-1185">Reference proteome</keyword>
<dbReference type="Pfam" id="PF01436">
    <property type="entry name" value="NHL"/>
    <property type="match status" value="3"/>
</dbReference>
<name>A0A815PB92_ADIRI</name>
<dbReference type="InterPro" id="IPR050952">
    <property type="entry name" value="TRIM-NHL_E3_ligases"/>
</dbReference>
<dbReference type="Proteomes" id="UP000663852">
    <property type="component" value="Unassembled WGS sequence"/>
</dbReference>
<organism evidence="5 7">
    <name type="scientific">Adineta ricciae</name>
    <name type="common">Rotifer</name>
    <dbReference type="NCBI Taxonomy" id="249248"/>
    <lineage>
        <taxon>Eukaryota</taxon>
        <taxon>Metazoa</taxon>
        <taxon>Spiralia</taxon>
        <taxon>Gnathifera</taxon>
        <taxon>Rotifera</taxon>
        <taxon>Eurotatoria</taxon>
        <taxon>Bdelloidea</taxon>
        <taxon>Adinetida</taxon>
        <taxon>Adinetidae</taxon>
        <taxon>Adineta</taxon>
    </lineage>
</organism>
<dbReference type="EMBL" id="CAJNOR010000206">
    <property type="protein sequence ID" value="CAF0839588.1"/>
    <property type="molecule type" value="Genomic_DNA"/>
</dbReference>
<dbReference type="SUPFAM" id="SSF101898">
    <property type="entry name" value="NHL repeat"/>
    <property type="match status" value="1"/>
</dbReference>
<feature type="repeat" description="NHL" evidence="2">
    <location>
        <begin position="186"/>
        <end position="216"/>
    </location>
</feature>
<dbReference type="PANTHER" id="PTHR24104">
    <property type="entry name" value="E3 UBIQUITIN-PROTEIN LIGASE NHLRC1-RELATED"/>
    <property type="match status" value="1"/>
</dbReference>
<evidence type="ECO:0000256" key="3">
    <source>
        <dbReference type="SAM" id="SignalP"/>
    </source>
</evidence>
<dbReference type="InterPro" id="IPR001258">
    <property type="entry name" value="NHL_repeat"/>
</dbReference>
<dbReference type="InterPro" id="IPR011042">
    <property type="entry name" value="6-blade_b-propeller_TolB-like"/>
</dbReference>
<keyword evidence="1" id="KW-0677">Repeat</keyword>
<feature type="signal peptide" evidence="3">
    <location>
        <begin position="1"/>
        <end position="21"/>
    </location>
</feature>
<proteinExistence type="predicted"/>
<sequence length="337" mass="36816">MIRIVFFNTWLLLSTIKQISAISYNQPKICSNASWNSTAITVADSTTIGQYPFATFVDTNNTIYVSTRTNNSIIVGQNGNFALPINISIENFYYSPSLFVTDAYDIYVDSGQTYYQVGNWSSNSTGSVPEMYECAGCWGLFVDIRNYLYCSVYVNHQVVSKSVNDSSNIWDIVAGTNISGNTSFALNYPRGIYVDVYLNLYVSDSKNNRIQKFSSGQSSGITLAGNGAANTIVLDGPASVVLDADGYLYIVDSNNHRIIGSDVNGFRCIAGCSAAAGTTPTNLWYPTTLSFDSYGNLVVTDQYNNRIQKFIIATNTCATPTTVTTTSNAMTTSLTLY</sequence>
<dbReference type="PROSITE" id="PS51125">
    <property type="entry name" value="NHL"/>
    <property type="match status" value="1"/>
</dbReference>
<keyword evidence="3" id="KW-0732">Signal</keyword>
<dbReference type="Gene3D" id="2.120.10.30">
    <property type="entry name" value="TolB, C-terminal domain"/>
    <property type="match status" value="1"/>
</dbReference>